<name>A0A8T0G2G9_ARGBR</name>
<gene>
    <name evidence="2" type="ORF">HNY73_000466</name>
</gene>
<proteinExistence type="predicted"/>
<dbReference type="EMBL" id="JABXBU010000001">
    <property type="protein sequence ID" value="KAF8796039.1"/>
    <property type="molecule type" value="Genomic_DNA"/>
</dbReference>
<accession>A0A8T0G2G9</accession>
<protein>
    <submittedName>
        <fullName evidence="2">Uncharacterized protein</fullName>
    </submittedName>
</protein>
<dbReference type="Proteomes" id="UP000807504">
    <property type="component" value="Unassembled WGS sequence"/>
</dbReference>
<feature type="region of interest" description="Disordered" evidence="1">
    <location>
        <begin position="105"/>
        <end position="159"/>
    </location>
</feature>
<feature type="compositionally biased region" description="Basic residues" evidence="1">
    <location>
        <begin position="125"/>
        <end position="136"/>
    </location>
</feature>
<organism evidence="2 3">
    <name type="scientific">Argiope bruennichi</name>
    <name type="common">Wasp spider</name>
    <name type="synonym">Aranea bruennichi</name>
    <dbReference type="NCBI Taxonomy" id="94029"/>
    <lineage>
        <taxon>Eukaryota</taxon>
        <taxon>Metazoa</taxon>
        <taxon>Ecdysozoa</taxon>
        <taxon>Arthropoda</taxon>
        <taxon>Chelicerata</taxon>
        <taxon>Arachnida</taxon>
        <taxon>Araneae</taxon>
        <taxon>Araneomorphae</taxon>
        <taxon>Entelegynae</taxon>
        <taxon>Araneoidea</taxon>
        <taxon>Araneidae</taxon>
        <taxon>Argiope</taxon>
    </lineage>
</organism>
<reference evidence="2" key="1">
    <citation type="journal article" date="2020" name="bioRxiv">
        <title>Chromosome-level reference genome of the European wasp spider Argiope bruennichi: a resource for studies on range expansion and evolutionary adaptation.</title>
        <authorList>
            <person name="Sheffer M.M."/>
            <person name="Hoppe A."/>
            <person name="Krehenwinkel H."/>
            <person name="Uhl G."/>
            <person name="Kuss A.W."/>
            <person name="Jensen L."/>
            <person name="Jensen C."/>
            <person name="Gillespie R.G."/>
            <person name="Hoff K.J."/>
            <person name="Prost S."/>
        </authorList>
    </citation>
    <scope>NUCLEOTIDE SEQUENCE</scope>
</reference>
<comment type="caution">
    <text evidence="2">The sequence shown here is derived from an EMBL/GenBank/DDBJ whole genome shotgun (WGS) entry which is preliminary data.</text>
</comment>
<sequence>MLIMSIPPFFHQSETISPIQENPYHLSRVRSEPISLDKIPHQRNKLLHGFCFCGVVYRGLRKETETRWQTQNVSQETTEVKLIVWQMRRLFSSVLVSPAPETCGTVPKGLPQPGNAASGIDVKKQNPRRPVPKPQRKAQATKMDVAGWPMTCREREDSL</sequence>
<reference evidence="2" key="2">
    <citation type="submission" date="2020-06" db="EMBL/GenBank/DDBJ databases">
        <authorList>
            <person name="Sheffer M."/>
        </authorList>
    </citation>
    <scope>NUCLEOTIDE SEQUENCE</scope>
</reference>
<evidence type="ECO:0000313" key="3">
    <source>
        <dbReference type="Proteomes" id="UP000807504"/>
    </source>
</evidence>
<keyword evidence="3" id="KW-1185">Reference proteome</keyword>
<evidence type="ECO:0000256" key="1">
    <source>
        <dbReference type="SAM" id="MobiDB-lite"/>
    </source>
</evidence>
<dbReference type="AlphaFoldDB" id="A0A8T0G2G9"/>
<evidence type="ECO:0000313" key="2">
    <source>
        <dbReference type="EMBL" id="KAF8796039.1"/>
    </source>
</evidence>